<name>A0A5B6WJC7_9ROSI</name>
<sequence>MLVQCLKANSKIFAWSAVDMLGMDLLVIFHKLNKKRKFALEVVETIRQEVAKLLSVGFIREVEYPYLVSNVVMANKANEKWRICIDFTNLNKACPKDSFPLPSIVCLVDASASHKFMNFMDEKIAFIIEEGLFYNRIGLELEVYVDDMLMKSGSMEEHVKNLLDGSPHEAET</sequence>
<dbReference type="SUPFAM" id="SSF56672">
    <property type="entry name" value="DNA/RNA polymerases"/>
    <property type="match status" value="1"/>
</dbReference>
<dbReference type="InterPro" id="IPR043502">
    <property type="entry name" value="DNA/RNA_pol_sf"/>
</dbReference>
<proteinExistence type="predicted"/>
<evidence type="ECO:0000313" key="1">
    <source>
        <dbReference type="EMBL" id="KAA3481177.1"/>
    </source>
</evidence>
<protein>
    <submittedName>
        <fullName evidence="1">Transposon Ty3-I Gag-Pol polyprotein</fullName>
    </submittedName>
</protein>
<dbReference type="Gene3D" id="3.10.10.10">
    <property type="entry name" value="HIV Type 1 Reverse Transcriptase, subunit A, domain 1"/>
    <property type="match status" value="1"/>
</dbReference>
<comment type="caution">
    <text evidence="1">The sequence shown here is derived from an EMBL/GenBank/DDBJ whole genome shotgun (WGS) entry which is preliminary data.</text>
</comment>
<accession>A0A5B6WJC7</accession>
<evidence type="ECO:0000313" key="2">
    <source>
        <dbReference type="Proteomes" id="UP000325315"/>
    </source>
</evidence>
<keyword evidence="2" id="KW-1185">Reference proteome</keyword>
<dbReference type="AlphaFoldDB" id="A0A5B6WJC7"/>
<organism evidence="1 2">
    <name type="scientific">Gossypium australe</name>
    <dbReference type="NCBI Taxonomy" id="47621"/>
    <lineage>
        <taxon>Eukaryota</taxon>
        <taxon>Viridiplantae</taxon>
        <taxon>Streptophyta</taxon>
        <taxon>Embryophyta</taxon>
        <taxon>Tracheophyta</taxon>
        <taxon>Spermatophyta</taxon>
        <taxon>Magnoliopsida</taxon>
        <taxon>eudicotyledons</taxon>
        <taxon>Gunneridae</taxon>
        <taxon>Pentapetalae</taxon>
        <taxon>rosids</taxon>
        <taxon>malvids</taxon>
        <taxon>Malvales</taxon>
        <taxon>Malvaceae</taxon>
        <taxon>Malvoideae</taxon>
        <taxon>Gossypium</taxon>
    </lineage>
</organism>
<dbReference type="PANTHER" id="PTHR24559">
    <property type="entry name" value="TRANSPOSON TY3-I GAG-POL POLYPROTEIN"/>
    <property type="match status" value="1"/>
</dbReference>
<dbReference type="InterPro" id="IPR053134">
    <property type="entry name" value="RNA-dir_DNA_polymerase"/>
</dbReference>
<dbReference type="EMBL" id="SMMG02000003">
    <property type="protein sequence ID" value="KAA3481177.1"/>
    <property type="molecule type" value="Genomic_DNA"/>
</dbReference>
<reference evidence="2" key="1">
    <citation type="journal article" date="2019" name="Plant Biotechnol. J.">
        <title>Genome sequencing of the Australian wild diploid species Gossypium australe highlights disease resistance and delayed gland morphogenesis.</title>
        <authorList>
            <person name="Cai Y."/>
            <person name="Cai X."/>
            <person name="Wang Q."/>
            <person name="Wang P."/>
            <person name="Zhang Y."/>
            <person name="Cai C."/>
            <person name="Xu Y."/>
            <person name="Wang K."/>
            <person name="Zhou Z."/>
            <person name="Wang C."/>
            <person name="Geng S."/>
            <person name="Li B."/>
            <person name="Dong Q."/>
            <person name="Hou Y."/>
            <person name="Wang H."/>
            <person name="Ai P."/>
            <person name="Liu Z."/>
            <person name="Yi F."/>
            <person name="Sun M."/>
            <person name="An G."/>
            <person name="Cheng J."/>
            <person name="Zhang Y."/>
            <person name="Shi Q."/>
            <person name="Xie Y."/>
            <person name="Shi X."/>
            <person name="Chang Y."/>
            <person name="Huang F."/>
            <person name="Chen Y."/>
            <person name="Hong S."/>
            <person name="Mi L."/>
            <person name="Sun Q."/>
            <person name="Zhang L."/>
            <person name="Zhou B."/>
            <person name="Peng R."/>
            <person name="Zhang X."/>
            <person name="Liu F."/>
        </authorList>
    </citation>
    <scope>NUCLEOTIDE SEQUENCE [LARGE SCALE GENOMIC DNA]</scope>
    <source>
        <strain evidence="2">cv. PA1801</strain>
    </source>
</reference>
<dbReference type="OrthoDB" id="2919534at2759"/>
<gene>
    <name evidence="1" type="ORF">EPI10_021562</name>
</gene>
<dbReference type="Proteomes" id="UP000325315">
    <property type="component" value="Unassembled WGS sequence"/>
</dbReference>
<dbReference type="PANTHER" id="PTHR24559:SF444">
    <property type="entry name" value="REVERSE TRANSCRIPTASE DOMAIN-CONTAINING PROTEIN"/>
    <property type="match status" value="1"/>
</dbReference>